<feature type="compositionally biased region" description="Basic residues" evidence="6">
    <location>
        <begin position="173"/>
        <end position="183"/>
    </location>
</feature>
<keyword evidence="4" id="KW-0808">Transferase</keyword>
<accession>A0AAD9AC89</accession>
<name>A0AAD9AC89_9PEZI</name>
<dbReference type="Proteomes" id="UP001243330">
    <property type="component" value="Unassembled WGS sequence"/>
</dbReference>
<evidence type="ECO:0000256" key="7">
    <source>
        <dbReference type="SAM" id="Phobius"/>
    </source>
</evidence>
<dbReference type="EMBL" id="JAQOWY010000271">
    <property type="protein sequence ID" value="KAK1845483.1"/>
    <property type="molecule type" value="Genomic_DNA"/>
</dbReference>
<proteinExistence type="inferred from homology"/>
<keyword evidence="7" id="KW-0472">Membrane</keyword>
<feature type="region of interest" description="Disordered" evidence="6">
    <location>
        <begin position="163"/>
        <end position="345"/>
    </location>
</feature>
<dbReference type="SUPFAM" id="SSF53335">
    <property type="entry name" value="S-adenosyl-L-methionine-dependent methyltransferases"/>
    <property type="match status" value="1"/>
</dbReference>
<organism evidence="8 9">
    <name type="scientific">Colletotrichum chrysophilum</name>
    <dbReference type="NCBI Taxonomy" id="1836956"/>
    <lineage>
        <taxon>Eukaryota</taxon>
        <taxon>Fungi</taxon>
        <taxon>Dikarya</taxon>
        <taxon>Ascomycota</taxon>
        <taxon>Pezizomycotina</taxon>
        <taxon>Sordariomycetes</taxon>
        <taxon>Hypocreomycetidae</taxon>
        <taxon>Glomerellales</taxon>
        <taxon>Glomerellaceae</taxon>
        <taxon>Colletotrichum</taxon>
        <taxon>Colletotrichum gloeosporioides species complex</taxon>
    </lineage>
</organism>
<dbReference type="Gene3D" id="3.40.50.150">
    <property type="entry name" value="Vaccinia Virus protein VP39"/>
    <property type="match status" value="1"/>
</dbReference>
<keyword evidence="9" id="KW-1185">Reference proteome</keyword>
<evidence type="ECO:0000256" key="4">
    <source>
        <dbReference type="ARBA" id="ARBA00022679"/>
    </source>
</evidence>
<reference evidence="8" key="1">
    <citation type="submission" date="2023-01" db="EMBL/GenBank/DDBJ databases">
        <title>Colletotrichum chrysophilum M932 genome sequence.</title>
        <authorList>
            <person name="Baroncelli R."/>
        </authorList>
    </citation>
    <scope>NUCLEOTIDE SEQUENCE</scope>
    <source>
        <strain evidence="8">M932</strain>
    </source>
</reference>
<dbReference type="GO" id="GO:0032259">
    <property type="term" value="P:methylation"/>
    <property type="evidence" value="ECO:0007669"/>
    <property type="project" value="UniProtKB-KW"/>
</dbReference>
<keyword evidence="7" id="KW-1133">Transmembrane helix</keyword>
<feature type="compositionally biased region" description="Polar residues" evidence="6">
    <location>
        <begin position="240"/>
        <end position="267"/>
    </location>
</feature>
<feature type="region of interest" description="Disordered" evidence="6">
    <location>
        <begin position="377"/>
        <end position="413"/>
    </location>
</feature>
<dbReference type="InterPro" id="IPR029063">
    <property type="entry name" value="SAM-dependent_MTases_sf"/>
</dbReference>
<dbReference type="Pfam" id="PF07942">
    <property type="entry name" value="CARME"/>
    <property type="match status" value="1"/>
</dbReference>
<comment type="caution">
    <text evidence="8">The sequence shown here is derived from an EMBL/GenBank/DDBJ whole genome shotgun (WGS) entry which is preliminary data.</text>
</comment>
<sequence>MAPAVVNGLAQHARSVISGGLSSLPQTADITARGFDPAVGPLVARSILAARDGTPAKEDPKSGVTSPGDINNTAIFVLFGLIGAAFVVTGIWFFFWAKNGGFYFKEDDWDDYKSTVLRRKGPNGTILSNATKSTKLGGGSVYKDYDDNQTSISGTTLSGITAGASDIAAREKRERKKEKRRREKKEGRHSEKRSRRNNDEASVLIDEEAEREAKQHLRSYRHERPARVGGMNKESESSEWDGSTNPTESSVSSNLLSNRETTPTSTPAKGGIRKVYSTADRNEERERQRIRAEAKRLQEKGRSAGSSRRDFSFQRASTIAEDQATRGYALPPPQEEPEPSVPGAWTESDITSAVESDYGNKSYHHVIPGLSSQSACKDLLGDPIGNGEGRSSPVSPAPPFTPRRKPRSPDEENQKYVVLQDLGGAERPVAATAVPTAPPCTAAARRKLRTDERVEDPTTRVKMADDEQWNGMESTMEDPEETKVIFCALDSFLQYAKVAHFNATHLRRQSFYALPQAHWQMLAAPPFNFLDTLERTDEAIDTNAELARAIAQNGLRSCGGVDPGSGELRMPDEWVGVAKHNDTDKARSTLRQFFRDWSADGAEERRACYGPVLDAVARERQDAAAAPLKVLVPGAGLGRLVFELCRAGHDAEGNEISYHQLLASSYILNCTTEPGQHTVYPWVHSFSNHRTRTNHLRSCAIPDIHPASALAAAGPSVGSMSMCAADFLCLYADAEHAGAYDAVATVFFLDTAPNLIRYLETIHHCLRPGGVLINFGPLLWHFENNAPGNHGKDTDGDGEHDYNNSSGIADPGSFELSDDEVMALVERVGFVVERRETGIEAPYIHDRESMLSTTYRASFWVARKPR</sequence>
<dbReference type="SMART" id="SM01296">
    <property type="entry name" value="N2227"/>
    <property type="match status" value="1"/>
</dbReference>
<feature type="compositionally biased region" description="Basic and acidic residues" evidence="6">
    <location>
        <begin position="211"/>
        <end position="226"/>
    </location>
</feature>
<evidence type="ECO:0000256" key="1">
    <source>
        <dbReference type="ARBA" id="ARBA00010086"/>
    </source>
</evidence>
<dbReference type="AlphaFoldDB" id="A0AAD9AC89"/>
<dbReference type="GO" id="GO:0030735">
    <property type="term" value="F:carnosine N-methyltransferase activity"/>
    <property type="evidence" value="ECO:0007669"/>
    <property type="project" value="UniProtKB-EC"/>
</dbReference>
<keyword evidence="3 8" id="KW-0489">Methyltransferase</keyword>
<comment type="similarity">
    <text evidence="1">Belongs to the carnosine N-methyltransferase family.</text>
</comment>
<dbReference type="PANTHER" id="PTHR12303:SF6">
    <property type="entry name" value="CARNOSINE N-METHYLTRANSFERASE"/>
    <property type="match status" value="1"/>
</dbReference>
<gene>
    <name evidence="8" type="ORF">CCHR01_11916</name>
</gene>
<evidence type="ECO:0000256" key="2">
    <source>
        <dbReference type="ARBA" id="ARBA00012003"/>
    </source>
</evidence>
<protein>
    <recommendedName>
        <fullName evidence="2">carnosine N-methyltransferase</fullName>
        <ecNumber evidence="2">2.1.1.22</ecNumber>
    </recommendedName>
</protein>
<feature type="compositionally biased region" description="Basic and acidic residues" evidence="6">
    <location>
        <begin position="280"/>
        <end position="312"/>
    </location>
</feature>
<dbReference type="InterPro" id="IPR012901">
    <property type="entry name" value="CARME"/>
</dbReference>
<keyword evidence="7" id="KW-0812">Transmembrane</keyword>
<keyword evidence="5" id="KW-0949">S-adenosyl-L-methionine</keyword>
<dbReference type="PANTHER" id="PTHR12303">
    <property type="entry name" value="CARNOSINE N-METHYLTRANSFERASE"/>
    <property type="match status" value="1"/>
</dbReference>
<evidence type="ECO:0000256" key="5">
    <source>
        <dbReference type="ARBA" id="ARBA00022691"/>
    </source>
</evidence>
<evidence type="ECO:0000256" key="6">
    <source>
        <dbReference type="SAM" id="MobiDB-lite"/>
    </source>
</evidence>
<dbReference type="EC" id="2.1.1.22" evidence="2"/>
<evidence type="ECO:0000313" key="9">
    <source>
        <dbReference type="Proteomes" id="UP001243330"/>
    </source>
</evidence>
<feature type="transmembrane region" description="Helical" evidence="7">
    <location>
        <begin position="74"/>
        <end position="95"/>
    </location>
</feature>
<evidence type="ECO:0000256" key="3">
    <source>
        <dbReference type="ARBA" id="ARBA00022603"/>
    </source>
</evidence>
<evidence type="ECO:0000313" key="8">
    <source>
        <dbReference type="EMBL" id="KAK1845483.1"/>
    </source>
</evidence>